<evidence type="ECO:0000259" key="2">
    <source>
        <dbReference type="PROSITE" id="PS01148"/>
    </source>
</evidence>
<accession>A0A5B0X5D1</accession>
<dbReference type="EMBL" id="VTUX01000001">
    <property type="protein sequence ID" value="KAA1194564.1"/>
    <property type="molecule type" value="Genomic_DNA"/>
</dbReference>
<dbReference type="SUPFAM" id="SSF64307">
    <property type="entry name" value="SirA-like"/>
    <property type="match status" value="1"/>
</dbReference>
<dbReference type="Pfam" id="PF01206">
    <property type="entry name" value="TusA"/>
    <property type="match status" value="1"/>
</dbReference>
<dbReference type="RefSeq" id="WP_149610032.1">
    <property type="nucleotide sequence ID" value="NZ_VTUX01000001.1"/>
</dbReference>
<dbReference type="PANTHER" id="PTHR33279">
    <property type="entry name" value="SULFUR CARRIER PROTEIN YEDF-RELATED"/>
    <property type="match status" value="1"/>
</dbReference>
<dbReference type="PROSITE" id="PS01148">
    <property type="entry name" value="UPF0033"/>
    <property type="match status" value="1"/>
</dbReference>
<dbReference type="Gene3D" id="3.30.110.40">
    <property type="entry name" value="TusA-like domain"/>
    <property type="match status" value="1"/>
</dbReference>
<dbReference type="InterPro" id="IPR001455">
    <property type="entry name" value="TusA-like"/>
</dbReference>
<comment type="caution">
    <text evidence="3">The sequence shown here is derived from an EMBL/GenBank/DDBJ whole genome shotgun (WGS) entry which is preliminary data.</text>
</comment>
<name>A0A5B0X5D1_9GAMM</name>
<evidence type="ECO:0000313" key="4">
    <source>
        <dbReference type="Proteomes" id="UP000323708"/>
    </source>
</evidence>
<proteinExistence type="inferred from homology"/>
<protein>
    <submittedName>
        <fullName evidence="3">Sulfurtransferase TusA family protein</fullName>
    </submittedName>
</protein>
<organism evidence="3 4">
    <name type="scientific">Pseudohalioglobus sediminis</name>
    <dbReference type="NCBI Taxonomy" id="2606449"/>
    <lineage>
        <taxon>Bacteria</taxon>
        <taxon>Pseudomonadati</taxon>
        <taxon>Pseudomonadota</taxon>
        <taxon>Gammaproteobacteria</taxon>
        <taxon>Cellvibrionales</taxon>
        <taxon>Halieaceae</taxon>
        <taxon>Pseudohalioglobus</taxon>
    </lineage>
</organism>
<reference evidence="3 4" key="1">
    <citation type="submission" date="2019-09" db="EMBL/GenBank/DDBJ databases">
        <authorList>
            <person name="Chen X.-Y."/>
        </authorList>
    </citation>
    <scope>NUCLEOTIDE SEQUENCE [LARGE SCALE GENOMIC DNA]</scope>
    <source>
        <strain evidence="3 4">NY5</strain>
    </source>
</reference>
<feature type="domain" description="UPF0033" evidence="2">
    <location>
        <begin position="9"/>
        <end position="33"/>
    </location>
</feature>
<dbReference type="CDD" id="cd00291">
    <property type="entry name" value="SirA_YedF_YeeD"/>
    <property type="match status" value="1"/>
</dbReference>
<gene>
    <name evidence="3" type="ORF">F0M18_03820</name>
</gene>
<dbReference type="AlphaFoldDB" id="A0A5B0X5D1"/>
<dbReference type="InterPro" id="IPR036868">
    <property type="entry name" value="TusA-like_sf"/>
</dbReference>
<comment type="similarity">
    <text evidence="1">Belongs to the sulfur carrier protein TusA family.</text>
</comment>
<dbReference type="PANTHER" id="PTHR33279:SF2">
    <property type="entry name" value="SULFUR CARRIER PROTEIN TUSA"/>
    <property type="match status" value="1"/>
</dbReference>
<keyword evidence="3" id="KW-0808">Transferase</keyword>
<dbReference type="GO" id="GO:0016740">
    <property type="term" value="F:transferase activity"/>
    <property type="evidence" value="ECO:0007669"/>
    <property type="project" value="UniProtKB-KW"/>
</dbReference>
<sequence>MKDVPVTEVDARGLDCPMPLLKAKRALNAMNSGEQLRVLATDSGSQRDFRVFAEQSGHLLLDSAEESGVYSYLLEKQ</sequence>
<keyword evidence="4" id="KW-1185">Reference proteome</keyword>
<evidence type="ECO:0000256" key="1">
    <source>
        <dbReference type="ARBA" id="ARBA00008984"/>
    </source>
</evidence>
<dbReference type="Proteomes" id="UP000323708">
    <property type="component" value="Unassembled WGS sequence"/>
</dbReference>
<evidence type="ECO:0000313" key="3">
    <source>
        <dbReference type="EMBL" id="KAA1194564.1"/>
    </source>
</evidence>